<proteinExistence type="inferred from homology"/>
<evidence type="ECO:0000256" key="1">
    <source>
        <dbReference type="ARBA" id="ARBA00006484"/>
    </source>
</evidence>
<organism evidence="2 3">
    <name type="scientific">Bordetella bronchiseptica 253</name>
    <dbReference type="NCBI Taxonomy" id="568707"/>
    <lineage>
        <taxon>Bacteria</taxon>
        <taxon>Pseudomonadati</taxon>
        <taxon>Pseudomonadota</taxon>
        <taxon>Betaproteobacteria</taxon>
        <taxon>Burkholderiales</taxon>
        <taxon>Alcaligenaceae</taxon>
        <taxon>Bordetella</taxon>
    </lineage>
</organism>
<dbReference type="PRINTS" id="PR00081">
    <property type="entry name" value="GDHRDH"/>
</dbReference>
<dbReference type="CDD" id="cd05344">
    <property type="entry name" value="BKR_like_SDR_like"/>
    <property type="match status" value="1"/>
</dbReference>
<dbReference type="Gene3D" id="3.40.50.720">
    <property type="entry name" value="NAD(P)-binding Rossmann-like Domain"/>
    <property type="match status" value="1"/>
</dbReference>
<dbReference type="AlphaFoldDB" id="A0A0C6P769"/>
<evidence type="ECO:0000313" key="2">
    <source>
        <dbReference type="EMBL" id="CCJ55651.1"/>
    </source>
</evidence>
<name>A0A0C6P769_BORBO</name>
<accession>A0A0C6P769</accession>
<dbReference type="KEGG" id="bbh:BN112_3737"/>
<dbReference type="Pfam" id="PF13561">
    <property type="entry name" value="adh_short_C2"/>
    <property type="match status" value="1"/>
</dbReference>
<dbReference type="InterPro" id="IPR036291">
    <property type="entry name" value="NAD(P)-bd_dom_sf"/>
</dbReference>
<dbReference type="SUPFAM" id="SSF51735">
    <property type="entry name" value="NAD(P)-binding Rossmann-fold domains"/>
    <property type="match status" value="1"/>
</dbReference>
<protein>
    <submittedName>
        <fullName evidence="2">Putative short chain dehydrogenase</fullName>
    </submittedName>
</protein>
<dbReference type="RefSeq" id="WP_015064878.1">
    <property type="nucleotide sequence ID" value="NC_019382.1"/>
</dbReference>
<gene>
    <name evidence="2" type="ORF">BN112_3737</name>
</gene>
<dbReference type="Proteomes" id="UP000007564">
    <property type="component" value="Chromosome"/>
</dbReference>
<evidence type="ECO:0000313" key="3">
    <source>
        <dbReference type="Proteomes" id="UP000007564"/>
    </source>
</evidence>
<sequence length="261" mass="27411">MDLKIEGRTALVFGAGGGLGSAIGRQLLDEGANVVFADIDQEALQRVCAGLDDAGRRALPLQWDLGDLGIIGERLQAIAARFGTVDILVNNTGGPPPTPVSGQAPELWARKFHEMVLSVIAITDSVLPGMVGQGWGRIITSASSGVIAPIPNLGLSNALRMTLVGWSKTLAREVGRHGVTANIVVPGRIATPRIAYLDQQKAAREKRRVEDVAAESTAGIPVGRYGLPEEYADAVAFLASRRAAFITGSVLRVDGGMINSI</sequence>
<dbReference type="OrthoDB" id="9793325at2"/>
<dbReference type="PANTHER" id="PTHR42879">
    <property type="entry name" value="3-OXOACYL-(ACYL-CARRIER-PROTEIN) REDUCTASE"/>
    <property type="match status" value="1"/>
</dbReference>
<dbReference type="InterPro" id="IPR050259">
    <property type="entry name" value="SDR"/>
</dbReference>
<reference evidence="2 3" key="1">
    <citation type="journal article" date="2012" name="BMC Genomics">
        <title>Comparative genomics of the classical Bordetella subspecies: the evolution and exchange of virulence-associated diversity amongst closely related pathogens.</title>
        <authorList>
            <person name="Park J."/>
            <person name="Zhang Y."/>
            <person name="Buboltz A.M."/>
            <person name="Zhang X."/>
            <person name="Schuster S.C."/>
            <person name="Ahuja U."/>
            <person name="Liu M."/>
            <person name="Miller J.F."/>
            <person name="Sebaihia M."/>
            <person name="Bentley S.D."/>
            <person name="Parkhill J."/>
            <person name="Harvill E.T."/>
        </authorList>
    </citation>
    <scope>NUCLEOTIDE SEQUENCE [LARGE SCALE GENOMIC DNA]</scope>
    <source>
        <strain evidence="2 3">253</strain>
    </source>
</reference>
<dbReference type="EMBL" id="HE965806">
    <property type="protein sequence ID" value="CCJ55651.1"/>
    <property type="molecule type" value="Genomic_DNA"/>
</dbReference>
<dbReference type="PANTHER" id="PTHR42879:SF6">
    <property type="entry name" value="NADPH-DEPENDENT REDUCTASE BACG"/>
    <property type="match status" value="1"/>
</dbReference>
<comment type="similarity">
    <text evidence="1">Belongs to the short-chain dehydrogenases/reductases (SDR) family.</text>
</comment>
<dbReference type="InterPro" id="IPR002347">
    <property type="entry name" value="SDR_fam"/>
</dbReference>
<dbReference type="HOGENOM" id="CLU_010194_1_2_4"/>